<reference evidence="2 3" key="3">
    <citation type="journal article" date="2011" name="Nat. Chem. Biol.">
        <title>Reveromycin A biosynthesis uses RevG and RevJ for stereospecific spiroacetal formation.</title>
        <authorList>
            <person name="Takahashi S."/>
            <person name="Toyoda A."/>
            <person name="Sekiyama Y."/>
            <person name="Takagi H."/>
            <person name="Nogawa T."/>
            <person name="Uramoto M."/>
            <person name="Suzuki R."/>
            <person name="Koshino H."/>
            <person name="Kumano T."/>
            <person name="Panthee S."/>
            <person name="Dairi T."/>
            <person name="Ishikawa J."/>
            <person name="Ikeda H."/>
            <person name="Sakaki Y."/>
            <person name="Osada H."/>
        </authorList>
    </citation>
    <scope>NUCLEOTIDE SEQUENCE [LARGE SCALE GENOMIC DNA]</scope>
    <source>
        <strain evidence="2 3">SN-593</strain>
    </source>
</reference>
<name>A0A7U3UV80_9ACTN</name>
<evidence type="ECO:0000313" key="2">
    <source>
        <dbReference type="EMBL" id="BBA99398.1"/>
    </source>
</evidence>
<sequence>MRKGLAAAGVVALISAGSAACGADDPASPQGKVDNAFQKLGKQNTITVDLGFSGTSASIYSAMKGEDGFTQADADLLASLHVTIGGSSQKSLSLLGKSLGKDAGATKDSSAGFLLSTDGPSGKKLIEVRAVGQKVYLRADVQGLEKLDTDRSDAGSIAEFNDQYLDSLSSTPGSVGAAASGKWVSIDPAVWSAFVKTALAAQGGGSDSGSTTPTLDAKTQNQVVAGLQAALTKDATFADAGKKDGADHITVTVPARQFAQDVASGVAPALKQIPGMKQSDLDEMQRAEGVPAKKVTADVAVKDGSVSSITFDIHQLDSESTGPLPLTVSFKGSAAPITAPSGAVALNPQDVVSAVMGMMGDDSGSSDDSMF</sequence>
<evidence type="ECO:0000313" key="3">
    <source>
        <dbReference type="Proteomes" id="UP000595703"/>
    </source>
</evidence>
<accession>A0A7U3UV80</accession>
<reference evidence="2 3" key="2">
    <citation type="journal article" date="2011" name="J. Antibiot.">
        <title>Furaquinocins I and J: novel polyketide isoprenoid hybrid compounds from Streptomyces reveromyceticus SN-593.</title>
        <authorList>
            <person name="Panthee S."/>
            <person name="Takahashi S."/>
            <person name="Takagi H."/>
            <person name="Nogawa T."/>
            <person name="Oowada E."/>
            <person name="Uramoto M."/>
            <person name="Osada H."/>
        </authorList>
    </citation>
    <scope>NUCLEOTIDE SEQUENCE [LARGE SCALE GENOMIC DNA]</scope>
    <source>
        <strain evidence="2 3">SN-593</strain>
    </source>
</reference>
<reference evidence="2 3" key="4">
    <citation type="journal article" date="2020" name="Sci. Rep.">
        <title>beta-carboline chemical signals induce reveromycin production through a LuxR family regulator in Streptomyces sp. SN-593.</title>
        <authorList>
            <person name="Panthee S."/>
            <person name="Kito N."/>
            <person name="Hayashi T."/>
            <person name="Shimizu T."/>
            <person name="Ishikawa J."/>
            <person name="Hamamoto H."/>
            <person name="Osada H."/>
            <person name="Takahashi S."/>
        </authorList>
    </citation>
    <scope>NUCLEOTIDE SEQUENCE [LARGE SCALE GENOMIC DNA]</scope>
    <source>
        <strain evidence="2 3">SN-593</strain>
    </source>
</reference>
<keyword evidence="1" id="KW-0732">Signal</keyword>
<dbReference type="AlphaFoldDB" id="A0A7U3UV80"/>
<organism evidence="2 3">
    <name type="scientific">Actinacidiphila reveromycinica</name>
    <dbReference type="NCBI Taxonomy" id="659352"/>
    <lineage>
        <taxon>Bacteria</taxon>
        <taxon>Bacillati</taxon>
        <taxon>Actinomycetota</taxon>
        <taxon>Actinomycetes</taxon>
        <taxon>Kitasatosporales</taxon>
        <taxon>Streptomycetaceae</taxon>
        <taxon>Actinacidiphila</taxon>
    </lineage>
</organism>
<proteinExistence type="predicted"/>
<feature type="signal peptide" evidence="1">
    <location>
        <begin position="1"/>
        <end position="22"/>
    </location>
</feature>
<dbReference type="PROSITE" id="PS51257">
    <property type="entry name" value="PROKAR_LIPOPROTEIN"/>
    <property type="match status" value="1"/>
</dbReference>
<feature type="chain" id="PRO_5032593232" description="Lipoprotein" evidence="1">
    <location>
        <begin position="23"/>
        <end position="371"/>
    </location>
</feature>
<dbReference type="Proteomes" id="UP000595703">
    <property type="component" value="Chromosome"/>
</dbReference>
<dbReference type="RefSeq" id="WP_202235395.1">
    <property type="nucleotide sequence ID" value="NZ_AP018365.1"/>
</dbReference>
<dbReference type="EMBL" id="AP018365">
    <property type="protein sequence ID" value="BBA99398.1"/>
    <property type="molecule type" value="Genomic_DNA"/>
</dbReference>
<dbReference type="KEGG" id="arev:RVR_6000"/>
<evidence type="ECO:0000256" key="1">
    <source>
        <dbReference type="SAM" id="SignalP"/>
    </source>
</evidence>
<gene>
    <name evidence="2" type="ORF">RVR_6000</name>
</gene>
<evidence type="ECO:0008006" key="4">
    <source>
        <dbReference type="Google" id="ProtNLM"/>
    </source>
</evidence>
<keyword evidence="3" id="KW-1185">Reference proteome</keyword>
<protein>
    <recommendedName>
        <fullName evidence="4">Lipoprotein</fullName>
    </recommendedName>
</protein>
<reference evidence="2 3" key="1">
    <citation type="journal article" date="2010" name="J. Bacteriol.">
        <title>Biochemical characterization of a novel indole prenyltransferase from Streptomyces sp. SN-593.</title>
        <authorList>
            <person name="Takahashi S."/>
            <person name="Takagi H."/>
            <person name="Toyoda A."/>
            <person name="Uramoto M."/>
            <person name="Nogawa T."/>
            <person name="Ueki M."/>
            <person name="Sakaki Y."/>
            <person name="Osada H."/>
        </authorList>
    </citation>
    <scope>NUCLEOTIDE SEQUENCE [LARGE SCALE GENOMIC DNA]</scope>
    <source>
        <strain evidence="2 3">SN-593</strain>
    </source>
</reference>